<keyword evidence="3" id="KW-1185">Reference proteome</keyword>
<dbReference type="SMART" id="SM00256">
    <property type="entry name" value="FBOX"/>
    <property type="match status" value="1"/>
</dbReference>
<accession>V4NCA5</accession>
<organism evidence="2 3">
    <name type="scientific">Eutrema salsugineum</name>
    <name type="common">Saltwater cress</name>
    <name type="synonym">Sisymbrium salsugineum</name>
    <dbReference type="NCBI Taxonomy" id="72664"/>
    <lineage>
        <taxon>Eukaryota</taxon>
        <taxon>Viridiplantae</taxon>
        <taxon>Streptophyta</taxon>
        <taxon>Embryophyta</taxon>
        <taxon>Tracheophyta</taxon>
        <taxon>Spermatophyta</taxon>
        <taxon>Magnoliopsida</taxon>
        <taxon>eudicotyledons</taxon>
        <taxon>Gunneridae</taxon>
        <taxon>Pentapetalae</taxon>
        <taxon>rosids</taxon>
        <taxon>malvids</taxon>
        <taxon>Brassicales</taxon>
        <taxon>Brassicaceae</taxon>
        <taxon>Eutremeae</taxon>
        <taxon>Eutrema</taxon>
    </lineage>
</organism>
<dbReference type="InterPro" id="IPR036047">
    <property type="entry name" value="F-box-like_dom_sf"/>
</dbReference>
<dbReference type="AlphaFoldDB" id="V4NCA5"/>
<dbReference type="KEGG" id="eus:EUTSA_v10015889mg"/>
<dbReference type="InterPro" id="IPR006527">
    <property type="entry name" value="F-box-assoc_dom_typ1"/>
</dbReference>
<dbReference type="Pfam" id="PF07734">
    <property type="entry name" value="FBA_1"/>
    <property type="match status" value="1"/>
</dbReference>
<dbReference type="STRING" id="72664.V4NCA5"/>
<dbReference type="OrthoDB" id="1098411at2759"/>
<sequence>MSDVPQDLLEEILSKVSTTSLKGRQSTCKRWNALLKDQRFAKKHLCKAAKKSQLLILKEYRVFPMSVYLNVAPPSIAFKGSLSLRDSHPYLEEVHIGKVSHCDGLLLCTTKDYRFVVWNPCLGETRWIQHKNSYTGYSKFALGYQNNNKVCRIYKIL</sequence>
<dbReference type="Proteomes" id="UP000030689">
    <property type="component" value="Unassembled WGS sequence"/>
</dbReference>
<evidence type="ECO:0000259" key="1">
    <source>
        <dbReference type="PROSITE" id="PS50181"/>
    </source>
</evidence>
<dbReference type="InterPro" id="IPR001810">
    <property type="entry name" value="F-box_dom"/>
</dbReference>
<gene>
    <name evidence="2" type="ORF">EUTSA_v10015889mg</name>
</gene>
<dbReference type="SUPFAM" id="SSF81383">
    <property type="entry name" value="F-box domain"/>
    <property type="match status" value="1"/>
</dbReference>
<dbReference type="Gramene" id="ESQ43586">
    <property type="protein sequence ID" value="ESQ43586"/>
    <property type="gene ID" value="EUTSA_v10015889mg"/>
</dbReference>
<name>V4NCA5_EUTSA</name>
<dbReference type="OMA" id="WIQHKNS"/>
<proteinExistence type="predicted"/>
<dbReference type="Pfam" id="PF00646">
    <property type="entry name" value="F-box"/>
    <property type="match status" value="1"/>
</dbReference>
<dbReference type="EMBL" id="KI517464">
    <property type="protein sequence ID" value="ESQ43586.1"/>
    <property type="molecule type" value="Genomic_DNA"/>
</dbReference>
<feature type="domain" description="F-box" evidence="1">
    <location>
        <begin position="1"/>
        <end position="44"/>
    </location>
</feature>
<evidence type="ECO:0000313" key="3">
    <source>
        <dbReference type="Proteomes" id="UP000030689"/>
    </source>
</evidence>
<evidence type="ECO:0000313" key="2">
    <source>
        <dbReference type="EMBL" id="ESQ43586.1"/>
    </source>
</evidence>
<dbReference type="PANTHER" id="PTHR31672:SF13">
    <property type="entry name" value="F-BOX PROTEIN CPR30-LIKE"/>
    <property type="match status" value="1"/>
</dbReference>
<feature type="non-terminal residue" evidence="2">
    <location>
        <position position="157"/>
    </location>
</feature>
<dbReference type="InterPro" id="IPR050796">
    <property type="entry name" value="SCF_F-box_component"/>
</dbReference>
<dbReference type="PANTHER" id="PTHR31672">
    <property type="entry name" value="BNACNNG10540D PROTEIN"/>
    <property type="match status" value="1"/>
</dbReference>
<dbReference type="InterPro" id="IPR017451">
    <property type="entry name" value="F-box-assoc_interact_dom"/>
</dbReference>
<dbReference type="NCBIfam" id="TIGR01640">
    <property type="entry name" value="F_box_assoc_1"/>
    <property type="match status" value="1"/>
</dbReference>
<dbReference type="PROSITE" id="PS50181">
    <property type="entry name" value="FBOX"/>
    <property type="match status" value="1"/>
</dbReference>
<dbReference type="Gene3D" id="1.20.1280.50">
    <property type="match status" value="1"/>
</dbReference>
<reference evidence="2 3" key="1">
    <citation type="journal article" date="2013" name="Front. Plant Sci.">
        <title>The Reference Genome of the Halophytic Plant Eutrema salsugineum.</title>
        <authorList>
            <person name="Yang R."/>
            <person name="Jarvis D.E."/>
            <person name="Chen H."/>
            <person name="Beilstein M.A."/>
            <person name="Grimwood J."/>
            <person name="Jenkins J."/>
            <person name="Shu S."/>
            <person name="Prochnik S."/>
            <person name="Xin M."/>
            <person name="Ma C."/>
            <person name="Schmutz J."/>
            <person name="Wing R.A."/>
            <person name="Mitchell-Olds T."/>
            <person name="Schumaker K.S."/>
            <person name="Wang X."/>
        </authorList>
    </citation>
    <scope>NUCLEOTIDE SEQUENCE [LARGE SCALE GENOMIC DNA]</scope>
</reference>
<protein>
    <recommendedName>
        <fullName evidence="1">F-box domain-containing protein</fullName>
    </recommendedName>
</protein>